<reference evidence="2 3" key="1">
    <citation type="journal article" date="2018" name="Nat. Ecol. Evol.">
        <title>Pezizomycetes genomes reveal the molecular basis of ectomycorrhizal truffle lifestyle.</title>
        <authorList>
            <person name="Murat C."/>
            <person name="Payen T."/>
            <person name="Noel B."/>
            <person name="Kuo A."/>
            <person name="Morin E."/>
            <person name="Chen J."/>
            <person name="Kohler A."/>
            <person name="Krizsan K."/>
            <person name="Balestrini R."/>
            <person name="Da Silva C."/>
            <person name="Montanini B."/>
            <person name="Hainaut M."/>
            <person name="Levati E."/>
            <person name="Barry K.W."/>
            <person name="Belfiori B."/>
            <person name="Cichocki N."/>
            <person name="Clum A."/>
            <person name="Dockter R.B."/>
            <person name="Fauchery L."/>
            <person name="Guy J."/>
            <person name="Iotti M."/>
            <person name="Le Tacon F."/>
            <person name="Lindquist E.A."/>
            <person name="Lipzen A."/>
            <person name="Malagnac F."/>
            <person name="Mello A."/>
            <person name="Molinier V."/>
            <person name="Miyauchi S."/>
            <person name="Poulain J."/>
            <person name="Riccioni C."/>
            <person name="Rubini A."/>
            <person name="Sitrit Y."/>
            <person name="Splivallo R."/>
            <person name="Traeger S."/>
            <person name="Wang M."/>
            <person name="Zifcakova L."/>
            <person name="Wipf D."/>
            <person name="Zambonelli A."/>
            <person name="Paolocci F."/>
            <person name="Nowrousian M."/>
            <person name="Ottonello S."/>
            <person name="Baldrian P."/>
            <person name="Spatafora J.W."/>
            <person name="Henrissat B."/>
            <person name="Nagy L.G."/>
            <person name="Aury J.M."/>
            <person name="Wincker P."/>
            <person name="Grigoriev I.V."/>
            <person name="Bonfante P."/>
            <person name="Martin F.M."/>
        </authorList>
    </citation>
    <scope>NUCLEOTIDE SEQUENCE [LARGE SCALE GENOMIC DNA]</scope>
    <source>
        <strain evidence="2 3">120613-1</strain>
    </source>
</reference>
<proteinExistence type="predicted"/>
<organism evidence="2 3">
    <name type="scientific">Choiromyces venosus 120613-1</name>
    <dbReference type="NCBI Taxonomy" id="1336337"/>
    <lineage>
        <taxon>Eukaryota</taxon>
        <taxon>Fungi</taxon>
        <taxon>Dikarya</taxon>
        <taxon>Ascomycota</taxon>
        <taxon>Pezizomycotina</taxon>
        <taxon>Pezizomycetes</taxon>
        <taxon>Pezizales</taxon>
        <taxon>Tuberaceae</taxon>
        <taxon>Choiromyces</taxon>
    </lineage>
</organism>
<dbReference type="OrthoDB" id="5407713at2759"/>
<name>A0A3N4K3Q2_9PEZI</name>
<keyword evidence="3" id="KW-1185">Reference proteome</keyword>
<sequence length="249" mass="26944">EGREAEPSLIDFDSDPQVNDTTQPSSTNLGFFSDIVGELCNLQQSRTPSLLDEDMTEDLPVSPDPDCLSLPSPQTIPSPNPRQSVSEALQEEHINEIQLQEPLPGVQDGSQVTSVPEEDSVESSLEDVTQGTDSENIDQATEPPPNEETSPQIPIIIVETIDELPPPPPSPPPPPPRAAPVEEGGDSSEGKWADNNGDDDDDDDSDSDMFEDAPQTPSDIVHISGEQEREKLEDEHLGEHYPLVKSIAA</sequence>
<evidence type="ECO:0000256" key="1">
    <source>
        <dbReference type="SAM" id="MobiDB-lite"/>
    </source>
</evidence>
<dbReference type="Proteomes" id="UP000276215">
    <property type="component" value="Unassembled WGS sequence"/>
</dbReference>
<dbReference type="EMBL" id="ML120359">
    <property type="protein sequence ID" value="RPB04148.1"/>
    <property type="molecule type" value="Genomic_DNA"/>
</dbReference>
<feature type="compositionally biased region" description="Polar residues" evidence="1">
    <location>
        <begin position="16"/>
        <end position="26"/>
    </location>
</feature>
<protein>
    <submittedName>
        <fullName evidence="2">Uncharacterized protein</fullName>
    </submittedName>
</protein>
<feature type="compositionally biased region" description="Acidic residues" evidence="1">
    <location>
        <begin position="116"/>
        <end position="125"/>
    </location>
</feature>
<dbReference type="AlphaFoldDB" id="A0A3N4K3Q2"/>
<feature type="non-terminal residue" evidence="2">
    <location>
        <position position="1"/>
    </location>
</feature>
<feature type="compositionally biased region" description="Low complexity" evidence="1">
    <location>
        <begin position="58"/>
        <end position="73"/>
    </location>
</feature>
<feature type="compositionally biased region" description="Basic and acidic residues" evidence="1">
    <location>
        <begin position="225"/>
        <end position="239"/>
    </location>
</feature>
<gene>
    <name evidence="2" type="ORF">L873DRAFT_1667691</name>
</gene>
<feature type="compositionally biased region" description="Pro residues" evidence="1">
    <location>
        <begin position="164"/>
        <end position="178"/>
    </location>
</feature>
<feature type="region of interest" description="Disordered" evidence="1">
    <location>
        <begin position="46"/>
        <end position="249"/>
    </location>
</feature>
<accession>A0A3N4K3Q2</accession>
<feature type="region of interest" description="Disordered" evidence="1">
    <location>
        <begin position="1"/>
        <end position="26"/>
    </location>
</feature>
<evidence type="ECO:0000313" key="3">
    <source>
        <dbReference type="Proteomes" id="UP000276215"/>
    </source>
</evidence>
<feature type="compositionally biased region" description="Polar residues" evidence="1">
    <location>
        <begin position="130"/>
        <end position="139"/>
    </location>
</feature>
<evidence type="ECO:0000313" key="2">
    <source>
        <dbReference type="EMBL" id="RPB04148.1"/>
    </source>
</evidence>
<feature type="compositionally biased region" description="Acidic residues" evidence="1">
    <location>
        <begin position="196"/>
        <end position="211"/>
    </location>
</feature>